<dbReference type="PANTHER" id="PTHR22760">
    <property type="entry name" value="GLYCOSYLTRANSFERASE"/>
    <property type="match status" value="1"/>
</dbReference>
<evidence type="ECO:0000256" key="7">
    <source>
        <dbReference type="ARBA" id="ARBA00022824"/>
    </source>
</evidence>
<comment type="similarity">
    <text evidence="3 10">Belongs to the glycosyltransferase 22 family.</text>
</comment>
<dbReference type="EMBL" id="CAKAEH010001635">
    <property type="protein sequence ID" value="CAG9538202.1"/>
    <property type="molecule type" value="Genomic_DNA"/>
</dbReference>
<proteinExistence type="inferred from homology"/>
<keyword evidence="12" id="KW-1185">Reference proteome</keyword>
<feature type="transmembrane region" description="Helical" evidence="10">
    <location>
        <begin position="373"/>
        <end position="392"/>
    </location>
</feature>
<keyword evidence="7 10" id="KW-0256">Endoplasmic reticulum</keyword>
<dbReference type="AlphaFoldDB" id="A0A8J2M8Z5"/>
<dbReference type="InterPro" id="IPR005599">
    <property type="entry name" value="GPI_mannosylTrfase"/>
</dbReference>
<evidence type="ECO:0000313" key="12">
    <source>
        <dbReference type="Proteomes" id="UP000746747"/>
    </source>
</evidence>
<dbReference type="PANTHER" id="PTHR22760:SF2">
    <property type="entry name" value="ALPHA-1,2-MANNOSYLTRANSFERASE ALG9"/>
    <property type="match status" value="1"/>
</dbReference>
<dbReference type="GO" id="GO:0000026">
    <property type="term" value="F:alpha-1,2-mannosyltransferase activity"/>
    <property type="evidence" value="ECO:0007669"/>
    <property type="project" value="TreeGrafter"/>
</dbReference>
<feature type="transmembrane region" description="Helical" evidence="10">
    <location>
        <begin position="404"/>
        <end position="422"/>
    </location>
</feature>
<dbReference type="EC" id="2.4.1.-" evidence="10"/>
<feature type="transmembrane region" description="Helical" evidence="10">
    <location>
        <begin position="434"/>
        <end position="452"/>
    </location>
</feature>
<organism evidence="11 12">
    <name type="scientific">Cercopithifilaria johnstoni</name>
    <dbReference type="NCBI Taxonomy" id="2874296"/>
    <lineage>
        <taxon>Eukaryota</taxon>
        <taxon>Metazoa</taxon>
        <taxon>Ecdysozoa</taxon>
        <taxon>Nematoda</taxon>
        <taxon>Chromadorea</taxon>
        <taxon>Rhabditida</taxon>
        <taxon>Spirurina</taxon>
        <taxon>Spiruromorpha</taxon>
        <taxon>Filarioidea</taxon>
        <taxon>Onchocercidae</taxon>
        <taxon>Cercopithifilaria</taxon>
    </lineage>
</organism>
<dbReference type="UniPathway" id="UPA00378"/>
<name>A0A8J2M8Z5_9BILA</name>
<feature type="transmembrane region" description="Helical" evidence="10">
    <location>
        <begin position="263"/>
        <end position="283"/>
    </location>
</feature>
<keyword evidence="5" id="KW-0808">Transferase</keyword>
<keyword evidence="9 10" id="KW-0472">Membrane</keyword>
<feature type="transmembrane region" description="Helical" evidence="10">
    <location>
        <begin position="226"/>
        <end position="251"/>
    </location>
</feature>
<gene>
    <name evidence="11" type="ORF">CJOHNSTONI_LOCUS7932</name>
</gene>
<comment type="caution">
    <text evidence="11">The sequence shown here is derived from an EMBL/GenBank/DDBJ whole genome shotgun (WGS) entry which is preliminary data.</text>
</comment>
<keyword evidence="6 10" id="KW-0812">Transmembrane</keyword>
<protein>
    <recommendedName>
        <fullName evidence="10">Mannosyltransferase</fullName>
        <ecNumber evidence="10">2.4.1.-</ecNumber>
    </recommendedName>
</protein>
<keyword evidence="4 10" id="KW-0328">Glycosyltransferase</keyword>
<comment type="pathway">
    <text evidence="2">Protein modification; protein glycosylation.</text>
</comment>
<dbReference type="GO" id="GO:0005789">
    <property type="term" value="C:endoplasmic reticulum membrane"/>
    <property type="evidence" value="ECO:0007669"/>
    <property type="project" value="UniProtKB-SubCell"/>
</dbReference>
<evidence type="ECO:0000256" key="8">
    <source>
        <dbReference type="ARBA" id="ARBA00022989"/>
    </source>
</evidence>
<dbReference type="GO" id="GO:0006487">
    <property type="term" value="P:protein N-linked glycosylation"/>
    <property type="evidence" value="ECO:0007669"/>
    <property type="project" value="TreeGrafter"/>
</dbReference>
<accession>A0A8J2M8Z5</accession>
<evidence type="ECO:0000256" key="9">
    <source>
        <dbReference type="ARBA" id="ARBA00023136"/>
    </source>
</evidence>
<evidence type="ECO:0000256" key="1">
    <source>
        <dbReference type="ARBA" id="ARBA00004477"/>
    </source>
</evidence>
<dbReference type="Proteomes" id="UP000746747">
    <property type="component" value="Unassembled WGS sequence"/>
</dbReference>
<feature type="transmembrane region" description="Helical" evidence="10">
    <location>
        <begin position="327"/>
        <end position="350"/>
    </location>
</feature>
<evidence type="ECO:0000256" key="3">
    <source>
        <dbReference type="ARBA" id="ARBA00007063"/>
    </source>
</evidence>
<sequence>MTKKNPLSMKRTSNRLIMRSHLSPIDNLTKDEQPSALSPLQANVLWNYPALDSFSKLYIPGGQMDLEWQPSVSIVFKIIFSFRISAAMWSIISDCDEVYNYWEPLHLFLYGTGFQTWEYSPLYAIRSYLYILLHYGPAAILKRIFFANKLGVFVTMRCLLGLFNVGGEIKMYQALCSRFGNRIARIYVMLTSLSSGMFIASCAFLPSSFSMSANLFAIAAYINEEWSIAISFIALSALISWPFAAILGLPIVLEMLIVRPRELALTFCNYALISGSTIIIALVIVDSYYFGHIVVAPLNIVLYNVFSSHGPNLYGVEDAKFYINNLLLNWNIVIILFLFAVPFAGLAYVWTRSSRQLVHSIAREMSLVYWKRFLPILFIFLSVVLWFAIFFSQPHKEERFLFPVYPLLAILAAITLDALPRVGICLFGGKSRRFWQACVIGLLLIFSVLSISRSAALYRNFFSPMEVYKALNEHMLNYSNHNELYSAEDNSTVIHVCIGKEWYRFPSSFFLPSGIKNSKNQVLVAELDFIKSEFAGLLPKPYMKGSLPEVTRAMPTEMNDLNREEISRYADIRQCDFLIDLETSDTTKLEPNYAEQTNIWRSVMKKKFLLSSYSHPIYRSFYIPFITGSKNTYGDYHLFERIHDVHDNTIFKNSCMDCLVQ</sequence>
<evidence type="ECO:0000256" key="10">
    <source>
        <dbReference type="RuleBase" id="RU363075"/>
    </source>
</evidence>
<evidence type="ECO:0000313" key="11">
    <source>
        <dbReference type="EMBL" id="CAG9538202.1"/>
    </source>
</evidence>
<comment type="subcellular location">
    <subcellularLocation>
        <location evidence="1 10">Endoplasmic reticulum membrane</location>
        <topology evidence="1 10">Multi-pass membrane protein</topology>
    </subcellularLocation>
</comment>
<evidence type="ECO:0000256" key="2">
    <source>
        <dbReference type="ARBA" id="ARBA00004922"/>
    </source>
</evidence>
<evidence type="ECO:0000256" key="5">
    <source>
        <dbReference type="ARBA" id="ARBA00022679"/>
    </source>
</evidence>
<reference evidence="11" key="1">
    <citation type="submission" date="2021-09" db="EMBL/GenBank/DDBJ databases">
        <authorList>
            <consortium name="Pathogen Informatics"/>
        </authorList>
    </citation>
    <scope>NUCLEOTIDE SEQUENCE</scope>
</reference>
<dbReference type="OrthoDB" id="497541at2759"/>
<feature type="transmembrane region" description="Helical" evidence="10">
    <location>
        <begin position="144"/>
        <end position="165"/>
    </location>
</feature>
<keyword evidence="8 10" id="KW-1133">Transmembrane helix</keyword>
<feature type="transmembrane region" description="Helical" evidence="10">
    <location>
        <begin position="186"/>
        <end position="206"/>
    </location>
</feature>
<evidence type="ECO:0000256" key="4">
    <source>
        <dbReference type="ARBA" id="ARBA00022676"/>
    </source>
</evidence>
<evidence type="ECO:0000256" key="6">
    <source>
        <dbReference type="ARBA" id="ARBA00022692"/>
    </source>
</evidence>
<dbReference type="Pfam" id="PF03901">
    <property type="entry name" value="Glyco_transf_22"/>
    <property type="match status" value="1"/>
</dbReference>